<evidence type="ECO:0000313" key="5">
    <source>
        <dbReference type="Proteomes" id="UP001233999"/>
    </source>
</evidence>
<protein>
    <recommendedName>
        <fullName evidence="3">C-type lectin domain-containing protein</fullName>
    </recommendedName>
</protein>
<organism evidence="4 5">
    <name type="scientific">Diploptera punctata</name>
    <name type="common">Pacific beetle cockroach</name>
    <dbReference type="NCBI Taxonomy" id="6984"/>
    <lineage>
        <taxon>Eukaryota</taxon>
        <taxon>Metazoa</taxon>
        <taxon>Ecdysozoa</taxon>
        <taxon>Arthropoda</taxon>
        <taxon>Hexapoda</taxon>
        <taxon>Insecta</taxon>
        <taxon>Pterygota</taxon>
        <taxon>Neoptera</taxon>
        <taxon>Polyneoptera</taxon>
        <taxon>Dictyoptera</taxon>
        <taxon>Blattodea</taxon>
        <taxon>Blaberoidea</taxon>
        <taxon>Blaberidae</taxon>
        <taxon>Diplopterinae</taxon>
        <taxon>Diploptera</taxon>
    </lineage>
</organism>
<dbReference type="PROSITE" id="PS50041">
    <property type="entry name" value="C_TYPE_LECTIN_2"/>
    <property type="match status" value="1"/>
</dbReference>
<dbReference type="EMBL" id="JASPKZ010007599">
    <property type="protein sequence ID" value="KAJ9583435.1"/>
    <property type="molecule type" value="Genomic_DNA"/>
</dbReference>
<gene>
    <name evidence="4" type="ORF">L9F63_022221</name>
</gene>
<feature type="domain" description="C-type lectin" evidence="3">
    <location>
        <begin position="49"/>
        <end position="203"/>
    </location>
</feature>
<dbReference type="InterPro" id="IPR016186">
    <property type="entry name" value="C-type_lectin-like/link_sf"/>
</dbReference>
<dbReference type="SUPFAM" id="SSF56436">
    <property type="entry name" value="C-type lectin-like"/>
    <property type="match status" value="1"/>
</dbReference>
<dbReference type="CDD" id="cd00037">
    <property type="entry name" value="CLECT"/>
    <property type="match status" value="1"/>
</dbReference>
<evidence type="ECO:0000256" key="1">
    <source>
        <dbReference type="ARBA" id="ARBA00023157"/>
    </source>
</evidence>
<dbReference type="Gene3D" id="3.10.100.10">
    <property type="entry name" value="Mannose-Binding Protein A, subunit A"/>
    <property type="match status" value="1"/>
</dbReference>
<evidence type="ECO:0000259" key="3">
    <source>
        <dbReference type="PROSITE" id="PS50041"/>
    </source>
</evidence>
<feature type="signal peptide" evidence="2">
    <location>
        <begin position="1"/>
        <end position="19"/>
    </location>
</feature>
<accession>A0AAD8EAL0</accession>
<evidence type="ECO:0000256" key="2">
    <source>
        <dbReference type="SAM" id="SignalP"/>
    </source>
</evidence>
<sequence>MKMMWEVILTGVFVGFVHGQFHNPQVVVGRILEPPVPTLCAQRIIHERFKGKGYFFSWKDPHTANLEVDWLDGRNYCRQRCMDLVSLETNSENEFIKKRKVKYIWTSGRLCDFKGCDRPDLKPLPINGWFWTAELKKLAPSNNRVQNDWMVGAGIQIPQPDNREAMQQNGPNENCLAILNNFYNDGVNWHDVACHHRKPFVCEESEPLLNYVRFTNPNLNI</sequence>
<dbReference type="PANTHER" id="PTHR21407">
    <property type="entry name" value="RE43931P-RELATED"/>
    <property type="match status" value="1"/>
</dbReference>
<dbReference type="InterPro" id="IPR016187">
    <property type="entry name" value="CTDL_fold"/>
</dbReference>
<dbReference type="Proteomes" id="UP001233999">
    <property type="component" value="Unassembled WGS sequence"/>
</dbReference>
<dbReference type="InterPro" id="IPR001304">
    <property type="entry name" value="C-type_lectin-like"/>
</dbReference>
<dbReference type="SMART" id="SM00034">
    <property type="entry name" value="CLECT"/>
    <property type="match status" value="1"/>
</dbReference>
<keyword evidence="2" id="KW-0732">Signal</keyword>
<keyword evidence="1" id="KW-1015">Disulfide bond</keyword>
<feature type="chain" id="PRO_5042012322" description="C-type lectin domain-containing protein" evidence="2">
    <location>
        <begin position="20"/>
        <end position="221"/>
    </location>
</feature>
<keyword evidence="5" id="KW-1185">Reference proteome</keyword>
<dbReference type="PROSITE" id="PS00615">
    <property type="entry name" value="C_TYPE_LECTIN_1"/>
    <property type="match status" value="1"/>
</dbReference>
<proteinExistence type="predicted"/>
<comment type="caution">
    <text evidence="4">The sequence shown here is derived from an EMBL/GenBank/DDBJ whole genome shotgun (WGS) entry which is preliminary data.</text>
</comment>
<reference evidence="4" key="1">
    <citation type="journal article" date="2023" name="IScience">
        <title>Live-bearing cockroach genome reveals convergent evolutionary mechanisms linked to viviparity in insects and beyond.</title>
        <authorList>
            <person name="Fouks B."/>
            <person name="Harrison M.C."/>
            <person name="Mikhailova A.A."/>
            <person name="Marchal E."/>
            <person name="English S."/>
            <person name="Carruthers M."/>
            <person name="Jennings E.C."/>
            <person name="Chiamaka E.L."/>
            <person name="Frigard R.A."/>
            <person name="Pippel M."/>
            <person name="Attardo G.M."/>
            <person name="Benoit J.B."/>
            <person name="Bornberg-Bauer E."/>
            <person name="Tobe S.S."/>
        </authorList>
    </citation>
    <scope>NUCLEOTIDE SEQUENCE</scope>
    <source>
        <tissue evidence="4">Testes</tissue>
    </source>
</reference>
<dbReference type="InterPro" id="IPR018378">
    <property type="entry name" value="C-type_lectin_CS"/>
</dbReference>
<evidence type="ECO:0000313" key="4">
    <source>
        <dbReference type="EMBL" id="KAJ9583435.1"/>
    </source>
</evidence>
<dbReference type="PANTHER" id="PTHR21407:SF3">
    <property type="entry name" value="LD12305P"/>
    <property type="match status" value="1"/>
</dbReference>
<dbReference type="AlphaFoldDB" id="A0AAD8EAL0"/>
<reference evidence="4" key="2">
    <citation type="submission" date="2023-05" db="EMBL/GenBank/DDBJ databases">
        <authorList>
            <person name="Fouks B."/>
        </authorList>
    </citation>
    <scope>NUCLEOTIDE SEQUENCE</scope>
    <source>
        <strain evidence="4">Stay&amp;Tobe</strain>
        <tissue evidence="4">Testes</tissue>
    </source>
</reference>
<name>A0AAD8EAL0_DIPPU</name>